<gene>
    <name evidence="16" type="ORF">ALO92_100308</name>
</gene>
<keyword evidence="3" id="KW-0488">Methylation</keyword>
<comment type="caution">
    <text evidence="16">The sequence shown here is derived from an EMBL/GenBank/DDBJ whole genome shotgun (WGS) entry which is preliminary data.</text>
</comment>
<dbReference type="GO" id="GO:0007165">
    <property type="term" value="P:signal transduction"/>
    <property type="evidence" value="ECO:0007669"/>
    <property type="project" value="UniProtKB-KW"/>
</dbReference>
<evidence type="ECO:0000256" key="10">
    <source>
        <dbReference type="ARBA" id="ARBA00029447"/>
    </source>
</evidence>
<evidence type="ECO:0000256" key="4">
    <source>
        <dbReference type="ARBA" id="ARBA00022500"/>
    </source>
</evidence>
<evidence type="ECO:0000313" key="17">
    <source>
        <dbReference type="Proteomes" id="UP000050411"/>
    </source>
</evidence>
<dbReference type="FunFam" id="1.10.287.950:FF:000001">
    <property type="entry name" value="Methyl-accepting chemotaxis sensory transducer"/>
    <property type="match status" value="1"/>
</dbReference>
<evidence type="ECO:0000256" key="12">
    <source>
        <dbReference type="SAM" id="Phobius"/>
    </source>
</evidence>
<dbReference type="SMART" id="SM00304">
    <property type="entry name" value="HAMP"/>
    <property type="match status" value="1"/>
</dbReference>
<organism evidence="16 17">
    <name type="scientific">Pseudomonas congelans</name>
    <dbReference type="NCBI Taxonomy" id="200452"/>
    <lineage>
        <taxon>Bacteria</taxon>
        <taxon>Pseudomonadati</taxon>
        <taxon>Pseudomonadota</taxon>
        <taxon>Gammaproteobacteria</taxon>
        <taxon>Pseudomonadales</taxon>
        <taxon>Pseudomonadaceae</taxon>
        <taxon>Pseudomonas</taxon>
    </lineage>
</organism>
<evidence type="ECO:0000313" key="16">
    <source>
        <dbReference type="EMBL" id="KPW85482.1"/>
    </source>
</evidence>
<accession>A0A0P9MC16</accession>
<evidence type="ECO:0000256" key="11">
    <source>
        <dbReference type="PROSITE-ProRule" id="PRU00284"/>
    </source>
</evidence>
<dbReference type="PRINTS" id="PR00260">
    <property type="entry name" value="CHEMTRNSDUCR"/>
</dbReference>
<dbReference type="SMART" id="SM00283">
    <property type="entry name" value="MA"/>
    <property type="match status" value="1"/>
</dbReference>
<evidence type="ECO:0000256" key="1">
    <source>
        <dbReference type="ARBA" id="ARBA00004429"/>
    </source>
</evidence>
<evidence type="ECO:0000256" key="7">
    <source>
        <dbReference type="ARBA" id="ARBA00022989"/>
    </source>
</evidence>
<keyword evidence="6 12" id="KW-0812">Transmembrane</keyword>
<dbReference type="InterPro" id="IPR003660">
    <property type="entry name" value="HAMP_dom"/>
</dbReference>
<keyword evidence="2" id="KW-1003">Cell membrane</keyword>
<evidence type="ECO:0000259" key="14">
    <source>
        <dbReference type="PROSITE" id="PS50192"/>
    </source>
</evidence>
<keyword evidence="5" id="KW-0997">Cell inner membrane</keyword>
<dbReference type="InterPro" id="IPR033480">
    <property type="entry name" value="sCache_2"/>
</dbReference>
<dbReference type="PROSITE" id="PS50111">
    <property type="entry name" value="CHEMOTAXIS_TRANSDUC_2"/>
    <property type="match status" value="1"/>
</dbReference>
<evidence type="ECO:0000256" key="8">
    <source>
        <dbReference type="ARBA" id="ARBA00023136"/>
    </source>
</evidence>
<dbReference type="Pfam" id="PF00015">
    <property type="entry name" value="MCPsignal"/>
    <property type="match status" value="1"/>
</dbReference>
<evidence type="ECO:0000256" key="5">
    <source>
        <dbReference type="ARBA" id="ARBA00022519"/>
    </source>
</evidence>
<dbReference type="GO" id="GO:0016301">
    <property type="term" value="F:kinase activity"/>
    <property type="evidence" value="ECO:0007669"/>
    <property type="project" value="UniProtKB-KW"/>
</dbReference>
<reference evidence="16 17" key="1">
    <citation type="submission" date="2015-09" db="EMBL/GenBank/DDBJ databases">
        <title>Genome announcement of multiple Pseudomonas syringae strains.</title>
        <authorList>
            <person name="Thakur S."/>
            <person name="Wang P.W."/>
            <person name="Gong Y."/>
            <person name="Weir B.S."/>
            <person name="Guttman D.S."/>
        </authorList>
    </citation>
    <scope>NUCLEOTIDE SEQUENCE [LARGE SCALE GENOMIC DNA]</scope>
    <source>
        <strain evidence="16 17">ICMP19117</strain>
    </source>
</reference>
<sequence>MFGRDAPRCLKDPESRAARAKVIRRKIMQGMPIMSMRSLSISRRLWLILVVSVLMLFVLSATLLRQLHTDLYQAKAEKTMHVVQTASGILSFYQGLEAAGGMTREAAQQQALKEIKSLRYSQSDYFWINDLRPVMIMHPTNPKLEGQDLSTIKDPDGFAVFNEMVTLVKAKGAGMVNYRWPKPGASEPVKKTSYVQLFQPWGWILGSGVYVDDVAAEFKTQLWNAGMFIAGIVLVMVLLLVMIVRSIVRPLRAAVGAMANIASGESDLTRTLETHGKDEITELGTHFNAFVAKLRNVVGKLQHSAVALGQASTDLGSDAEQAQNRSEKQSQQMDLVATAVNEVTYGVQDVAKNAEHAASEMRAAESQAQQGQINIDNSLRQIEHLSSTIGQAVEVMQSLASESTQIGSVLEVISSIAEQTNLLALNAAIEAARAGEQGRGFAVVADEVRLLAQRTQKSTAEIQSMIERLQKHSDAAVRVIGDSSRSSQLTIEQANQAGQSLTSISQALRNLNSLNASIASATLQQTHVVDDINQNVTQAAQLSQSTALAAEQSTSASLHLRGLSEELNTLLKQFRV</sequence>
<dbReference type="InterPro" id="IPR000727">
    <property type="entry name" value="T_SNARE_dom"/>
</dbReference>
<dbReference type="CDD" id="cd06225">
    <property type="entry name" value="HAMP"/>
    <property type="match status" value="1"/>
</dbReference>
<comment type="subcellular location">
    <subcellularLocation>
        <location evidence="1">Cell inner membrane</location>
        <topology evidence="1">Multi-pass membrane protein</topology>
    </subcellularLocation>
</comment>
<dbReference type="PANTHER" id="PTHR32089">
    <property type="entry name" value="METHYL-ACCEPTING CHEMOTAXIS PROTEIN MCPB"/>
    <property type="match status" value="1"/>
</dbReference>
<dbReference type="EMBL" id="LJQB01000044">
    <property type="protein sequence ID" value="KPW85482.1"/>
    <property type="molecule type" value="Genomic_DNA"/>
</dbReference>
<keyword evidence="16" id="KW-0418">Kinase</keyword>
<feature type="domain" description="HAMP" evidence="15">
    <location>
        <begin position="245"/>
        <end position="299"/>
    </location>
</feature>
<keyword evidence="4" id="KW-0145">Chemotaxis</keyword>
<dbReference type="SMART" id="SM01049">
    <property type="entry name" value="Cache_2"/>
    <property type="match status" value="1"/>
</dbReference>
<evidence type="ECO:0000259" key="13">
    <source>
        <dbReference type="PROSITE" id="PS50111"/>
    </source>
</evidence>
<evidence type="ECO:0000256" key="2">
    <source>
        <dbReference type="ARBA" id="ARBA00022475"/>
    </source>
</evidence>
<dbReference type="Pfam" id="PF00672">
    <property type="entry name" value="HAMP"/>
    <property type="match status" value="1"/>
</dbReference>
<dbReference type="PROSITE" id="PS50885">
    <property type="entry name" value="HAMP"/>
    <property type="match status" value="1"/>
</dbReference>
<evidence type="ECO:0000259" key="15">
    <source>
        <dbReference type="PROSITE" id="PS50885"/>
    </source>
</evidence>
<keyword evidence="16" id="KW-0808">Transferase</keyword>
<dbReference type="GO" id="GO:0005886">
    <property type="term" value="C:plasma membrane"/>
    <property type="evidence" value="ECO:0007669"/>
    <property type="project" value="UniProtKB-SubCell"/>
</dbReference>
<dbReference type="CDD" id="cd11386">
    <property type="entry name" value="MCP_signal"/>
    <property type="match status" value="1"/>
</dbReference>
<name>A0A0P9MC16_9PSED</name>
<dbReference type="PANTHER" id="PTHR32089:SF112">
    <property type="entry name" value="LYSOZYME-LIKE PROTEIN-RELATED"/>
    <property type="match status" value="1"/>
</dbReference>
<feature type="transmembrane region" description="Helical" evidence="12">
    <location>
        <begin position="222"/>
        <end position="244"/>
    </location>
</feature>
<dbReference type="Gene3D" id="3.30.450.20">
    <property type="entry name" value="PAS domain"/>
    <property type="match status" value="1"/>
</dbReference>
<dbReference type="Pfam" id="PF17200">
    <property type="entry name" value="sCache_2"/>
    <property type="match status" value="1"/>
</dbReference>
<dbReference type="GO" id="GO:0006935">
    <property type="term" value="P:chemotaxis"/>
    <property type="evidence" value="ECO:0007669"/>
    <property type="project" value="UniProtKB-KW"/>
</dbReference>
<dbReference type="GO" id="GO:0004888">
    <property type="term" value="F:transmembrane signaling receptor activity"/>
    <property type="evidence" value="ECO:0007669"/>
    <property type="project" value="InterPro"/>
</dbReference>
<dbReference type="PROSITE" id="PS50192">
    <property type="entry name" value="T_SNARE"/>
    <property type="match status" value="1"/>
</dbReference>
<proteinExistence type="inferred from homology"/>
<comment type="similarity">
    <text evidence="10">Belongs to the methyl-accepting chemotaxis (MCP) protein family.</text>
</comment>
<dbReference type="Gene3D" id="1.10.287.950">
    <property type="entry name" value="Methyl-accepting chemotaxis protein"/>
    <property type="match status" value="1"/>
</dbReference>
<evidence type="ECO:0000256" key="9">
    <source>
        <dbReference type="ARBA" id="ARBA00023224"/>
    </source>
</evidence>
<evidence type="ECO:0000256" key="6">
    <source>
        <dbReference type="ARBA" id="ARBA00022692"/>
    </source>
</evidence>
<keyword evidence="9 11" id="KW-0807">Transducer</keyword>
<evidence type="ECO:0000256" key="3">
    <source>
        <dbReference type="ARBA" id="ARBA00022481"/>
    </source>
</evidence>
<feature type="domain" description="T-SNARE coiled-coil homology" evidence="14">
    <location>
        <begin position="491"/>
        <end position="539"/>
    </location>
</feature>
<keyword evidence="8 12" id="KW-0472">Membrane</keyword>
<dbReference type="SUPFAM" id="SSF58104">
    <property type="entry name" value="Methyl-accepting chemotaxis protein (MCP) signaling domain"/>
    <property type="match status" value="1"/>
</dbReference>
<dbReference type="InterPro" id="IPR004089">
    <property type="entry name" value="MCPsignal_dom"/>
</dbReference>
<feature type="domain" description="Methyl-accepting transducer" evidence="13">
    <location>
        <begin position="304"/>
        <end position="540"/>
    </location>
</feature>
<keyword evidence="7 12" id="KW-1133">Transmembrane helix</keyword>
<dbReference type="InterPro" id="IPR004090">
    <property type="entry name" value="Chemotax_Me-accpt_rcpt"/>
</dbReference>
<protein>
    <submittedName>
        <fullName evidence="16">Histidine kinase, HAMP region: chemotaxis sensory transducer</fullName>
    </submittedName>
</protein>
<dbReference type="AlphaFoldDB" id="A0A0P9MC16"/>
<dbReference type="PATRIC" id="fig|200452.3.peg.3922"/>
<dbReference type="Proteomes" id="UP000050411">
    <property type="component" value="Unassembled WGS sequence"/>
</dbReference>